<evidence type="ECO:0000313" key="3">
    <source>
        <dbReference type="Proteomes" id="UP000257109"/>
    </source>
</evidence>
<protein>
    <submittedName>
        <fullName evidence="2">Uncharacterized protein</fullName>
    </submittedName>
</protein>
<gene>
    <name evidence="2" type="ORF">CR513_00441</name>
</gene>
<reference evidence="2" key="1">
    <citation type="submission" date="2018-05" db="EMBL/GenBank/DDBJ databases">
        <title>Draft genome of Mucuna pruriens seed.</title>
        <authorList>
            <person name="Nnadi N.E."/>
            <person name="Vos R."/>
            <person name="Hasami M.H."/>
            <person name="Devisetty U.K."/>
            <person name="Aguiy J.C."/>
        </authorList>
    </citation>
    <scope>NUCLEOTIDE SEQUENCE [LARGE SCALE GENOMIC DNA]</scope>
    <source>
        <strain evidence="2">JCA_2017</strain>
    </source>
</reference>
<dbReference type="OrthoDB" id="1436400at2759"/>
<comment type="caution">
    <text evidence="2">The sequence shown here is derived from an EMBL/GenBank/DDBJ whole genome shotgun (WGS) entry which is preliminary data.</text>
</comment>
<dbReference type="Proteomes" id="UP000257109">
    <property type="component" value="Unassembled WGS sequence"/>
</dbReference>
<organism evidence="2 3">
    <name type="scientific">Mucuna pruriens</name>
    <name type="common">Velvet bean</name>
    <name type="synonym">Dolichos pruriens</name>
    <dbReference type="NCBI Taxonomy" id="157652"/>
    <lineage>
        <taxon>Eukaryota</taxon>
        <taxon>Viridiplantae</taxon>
        <taxon>Streptophyta</taxon>
        <taxon>Embryophyta</taxon>
        <taxon>Tracheophyta</taxon>
        <taxon>Spermatophyta</taxon>
        <taxon>Magnoliopsida</taxon>
        <taxon>eudicotyledons</taxon>
        <taxon>Gunneridae</taxon>
        <taxon>Pentapetalae</taxon>
        <taxon>rosids</taxon>
        <taxon>fabids</taxon>
        <taxon>Fabales</taxon>
        <taxon>Fabaceae</taxon>
        <taxon>Papilionoideae</taxon>
        <taxon>50 kb inversion clade</taxon>
        <taxon>NPAAA clade</taxon>
        <taxon>indigoferoid/millettioid clade</taxon>
        <taxon>Phaseoleae</taxon>
        <taxon>Mucuna</taxon>
    </lineage>
</organism>
<evidence type="ECO:0000313" key="2">
    <source>
        <dbReference type="EMBL" id="RDY14484.1"/>
    </source>
</evidence>
<keyword evidence="3" id="KW-1185">Reference proteome</keyword>
<feature type="non-terminal residue" evidence="2">
    <location>
        <position position="1"/>
    </location>
</feature>
<feature type="compositionally biased region" description="Basic and acidic residues" evidence="1">
    <location>
        <begin position="74"/>
        <end position="91"/>
    </location>
</feature>
<feature type="compositionally biased region" description="Basic and acidic residues" evidence="1">
    <location>
        <begin position="45"/>
        <end position="62"/>
    </location>
</feature>
<dbReference type="EMBL" id="QJKJ01000067">
    <property type="protein sequence ID" value="RDY14484.1"/>
    <property type="molecule type" value="Genomic_DNA"/>
</dbReference>
<feature type="region of interest" description="Disordered" evidence="1">
    <location>
        <begin position="45"/>
        <end position="91"/>
    </location>
</feature>
<name>A0A371IHN9_MUCPR</name>
<dbReference type="AlphaFoldDB" id="A0A371IHN9"/>
<accession>A0A371IHN9</accession>
<evidence type="ECO:0000256" key="1">
    <source>
        <dbReference type="SAM" id="MobiDB-lite"/>
    </source>
</evidence>
<proteinExistence type="predicted"/>
<sequence length="91" mass="9871">MGGKVGSVWADTRVAQKCYEDSLKIERSPSSGIVNVLDLDLDPRSQFEKEGPLPAEELKEIKLGPGQGQTTKIGDNHEPGRRRDAGDGPQI</sequence>